<name>A0ABM8A2E8_STRNI</name>
<dbReference type="EMBL" id="AP026073">
    <property type="protein sequence ID" value="BDM72751.1"/>
    <property type="molecule type" value="Genomic_DNA"/>
</dbReference>
<evidence type="ECO:0000313" key="3">
    <source>
        <dbReference type="Proteomes" id="UP001059597"/>
    </source>
</evidence>
<proteinExistence type="predicted"/>
<organism evidence="2 3">
    <name type="scientific">Streptomyces nigrescens</name>
    <dbReference type="NCBI Taxonomy" id="1920"/>
    <lineage>
        <taxon>Bacteria</taxon>
        <taxon>Bacillati</taxon>
        <taxon>Actinomycetota</taxon>
        <taxon>Actinomycetes</taxon>
        <taxon>Kitasatosporales</taxon>
        <taxon>Streptomycetaceae</taxon>
        <taxon>Streptomyces</taxon>
    </lineage>
</organism>
<dbReference type="Proteomes" id="UP001059597">
    <property type="component" value="Chromosome"/>
</dbReference>
<sequence length="100" mass="11123">MRRQGRVCMTDLPNGMRQAALTPDALVGSHERRRTGALAPIRVTIDGAAARLRLPERPARAHSARPWRYDARNAARSERVPGVISPSPDVTKRLDTGCWR</sequence>
<feature type="region of interest" description="Disordered" evidence="1">
    <location>
        <begin position="78"/>
        <end position="100"/>
    </location>
</feature>
<evidence type="ECO:0000313" key="2">
    <source>
        <dbReference type="EMBL" id="BDM72751.1"/>
    </source>
</evidence>
<keyword evidence="3" id="KW-1185">Reference proteome</keyword>
<feature type="compositionally biased region" description="Basic and acidic residues" evidence="1">
    <location>
        <begin position="90"/>
        <end position="100"/>
    </location>
</feature>
<reference evidence="2" key="1">
    <citation type="submission" date="2022-06" db="EMBL/GenBank/DDBJ databases">
        <title>Complete genome sequence of Streptomyces nigrescens HEK616.</title>
        <authorList>
            <person name="Asamizu S."/>
            <person name="Onaka H."/>
        </authorList>
    </citation>
    <scope>NUCLEOTIDE SEQUENCE</scope>
    <source>
        <strain evidence="2">HEK616</strain>
    </source>
</reference>
<protein>
    <recommendedName>
        <fullName evidence="4">Transposase</fullName>
    </recommendedName>
</protein>
<accession>A0ABM8A2E8</accession>
<evidence type="ECO:0000256" key="1">
    <source>
        <dbReference type="SAM" id="MobiDB-lite"/>
    </source>
</evidence>
<evidence type="ECO:0008006" key="4">
    <source>
        <dbReference type="Google" id="ProtNLM"/>
    </source>
</evidence>
<gene>
    <name evidence="2" type="ORF">HEK616_62380</name>
</gene>